<dbReference type="CDD" id="cd03794">
    <property type="entry name" value="GT4_WbuB-like"/>
    <property type="match status" value="1"/>
</dbReference>
<reference evidence="6 7" key="1">
    <citation type="submission" date="2016-10" db="EMBL/GenBank/DDBJ databases">
        <authorList>
            <person name="de Groot N.N."/>
        </authorList>
    </citation>
    <scope>NUCLEOTIDE SEQUENCE [LARGE SCALE GENOMIC DNA]</scope>
    <source>
        <strain evidence="6 7">CGMCC 4.2022</strain>
    </source>
</reference>
<dbReference type="InterPro" id="IPR001296">
    <property type="entry name" value="Glyco_trans_1"/>
</dbReference>
<keyword evidence="2 6" id="KW-0808">Transferase</keyword>
<sequence length="541" mass="55210">MSSSGARRLLLVSTNYAPEHAGIAPYATQIAEHWAAGGAEVHVLTGMPHYPAWRLDPAYAGVERVVEERAGVRVHRRGHVVPARQTALNRARFEASVLRGGRDEPEGMGRPDAVFAQMPSLAGGLLAARAAQRHGVPFIPVVQDLMGAAAAQSGIRGGGPAALVAGRVERHVLRQAALVGVIHESFTPKVEAMGVPGERVRVVPNWSHIRRPSRSREEMRARLGWRPGQVVLLHSGNMGLKQGLEVLVETARSAPELRVVLMGDGNQREHLRALAGGLPNLDFMPPAADEEFADVLAAADVLAVTQRASVRDMSLPSKLTSYFAAGRPVLGSVAPDSGTALEITRSGAGVNVPPESAPAILTALASLTADPDRMAALAAAGPAYAEAHLTPAAGLARIDALLTEALSLAPPPPPRPSAAPAVGAGSPEAAAERTGAEPSASREQTAAPARTLPPPPTAPAVPPKPSAAPDIGTAAGPDGEQPRDEDTGDGTDDPAAAPHTAADDEKDTPAGSGAAVPAGSGSQGGTGAAEAAAGEKEGLGG</sequence>
<dbReference type="EMBL" id="FNIE01000005">
    <property type="protein sequence ID" value="SDN65826.1"/>
    <property type="molecule type" value="Genomic_DNA"/>
</dbReference>
<feature type="compositionally biased region" description="Low complexity" evidence="3">
    <location>
        <begin position="418"/>
        <end position="429"/>
    </location>
</feature>
<feature type="compositionally biased region" description="Pro residues" evidence="3">
    <location>
        <begin position="451"/>
        <end position="466"/>
    </location>
</feature>
<dbReference type="Pfam" id="PF13579">
    <property type="entry name" value="Glyco_trans_4_4"/>
    <property type="match status" value="1"/>
</dbReference>
<evidence type="ECO:0000313" key="6">
    <source>
        <dbReference type="EMBL" id="SDN65826.1"/>
    </source>
</evidence>
<dbReference type="Pfam" id="PF00534">
    <property type="entry name" value="Glycos_transf_1"/>
    <property type="match status" value="1"/>
</dbReference>
<dbReference type="STRING" id="310781.SAMN05216259_10593"/>
<dbReference type="GO" id="GO:0016758">
    <property type="term" value="F:hexosyltransferase activity"/>
    <property type="evidence" value="ECO:0007669"/>
    <property type="project" value="TreeGrafter"/>
</dbReference>
<feature type="region of interest" description="Disordered" evidence="3">
    <location>
        <begin position="407"/>
        <end position="541"/>
    </location>
</feature>
<dbReference type="AlphaFoldDB" id="A0A1H0D750"/>
<keyword evidence="1" id="KW-0328">Glycosyltransferase</keyword>
<dbReference type="Gene3D" id="3.40.50.2000">
    <property type="entry name" value="Glycogen Phosphorylase B"/>
    <property type="match status" value="2"/>
</dbReference>
<evidence type="ECO:0000256" key="1">
    <source>
        <dbReference type="ARBA" id="ARBA00022676"/>
    </source>
</evidence>
<feature type="compositionally biased region" description="Low complexity" evidence="3">
    <location>
        <begin position="510"/>
        <end position="520"/>
    </location>
</feature>
<dbReference type="PANTHER" id="PTHR45947">
    <property type="entry name" value="SULFOQUINOVOSYL TRANSFERASE SQD2"/>
    <property type="match status" value="1"/>
</dbReference>
<proteinExistence type="predicted"/>
<dbReference type="Proteomes" id="UP000199341">
    <property type="component" value="Unassembled WGS sequence"/>
</dbReference>
<protein>
    <submittedName>
        <fullName evidence="6">Glycosyl transferases group 1</fullName>
    </submittedName>
</protein>
<evidence type="ECO:0000313" key="7">
    <source>
        <dbReference type="Proteomes" id="UP000199341"/>
    </source>
</evidence>
<evidence type="ECO:0000256" key="3">
    <source>
        <dbReference type="SAM" id="MobiDB-lite"/>
    </source>
</evidence>
<feature type="domain" description="Glycosyltransferase subfamily 4-like N-terminal" evidence="5">
    <location>
        <begin position="22"/>
        <end position="206"/>
    </location>
</feature>
<dbReference type="SUPFAM" id="SSF53756">
    <property type="entry name" value="UDP-Glycosyltransferase/glycogen phosphorylase"/>
    <property type="match status" value="1"/>
</dbReference>
<dbReference type="GO" id="GO:1901137">
    <property type="term" value="P:carbohydrate derivative biosynthetic process"/>
    <property type="evidence" value="ECO:0007669"/>
    <property type="project" value="UniProtKB-ARBA"/>
</dbReference>
<dbReference type="PANTHER" id="PTHR45947:SF3">
    <property type="entry name" value="SULFOQUINOVOSYL TRANSFERASE SQD2"/>
    <property type="match status" value="1"/>
</dbReference>
<organism evidence="6 7">
    <name type="scientific">Actinacidiphila guanduensis</name>
    <dbReference type="NCBI Taxonomy" id="310781"/>
    <lineage>
        <taxon>Bacteria</taxon>
        <taxon>Bacillati</taxon>
        <taxon>Actinomycetota</taxon>
        <taxon>Actinomycetes</taxon>
        <taxon>Kitasatosporales</taxon>
        <taxon>Streptomycetaceae</taxon>
        <taxon>Actinacidiphila</taxon>
    </lineage>
</organism>
<dbReference type="InterPro" id="IPR028098">
    <property type="entry name" value="Glyco_trans_4-like_N"/>
</dbReference>
<accession>A0A1H0D750</accession>
<keyword evidence="7" id="KW-1185">Reference proteome</keyword>
<evidence type="ECO:0000259" key="4">
    <source>
        <dbReference type="Pfam" id="PF00534"/>
    </source>
</evidence>
<evidence type="ECO:0000259" key="5">
    <source>
        <dbReference type="Pfam" id="PF13579"/>
    </source>
</evidence>
<gene>
    <name evidence="6" type="ORF">SAMN05216259_10593</name>
</gene>
<name>A0A1H0D750_9ACTN</name>
<feature type="domain" description="Glycosyl transferase family 1" evidence="4">
    <location>
        <begin position="216"/>
        <end position="381"/>
    </location>
</feature>
<evidence type="ECO:0000256" key="2">
    <source>
        <dbReference type="ARBA" id="ARBA00022679"/>
    </source>
</evidence>
<dbReference type="InterPro" id="IPR050194">
    <property type="entry name" value="Glycosyltransferase_grp1"/>
</dbReference>